<protein>
    <recommendedName>
        <fullName evidence="2">histidine kinase</fullName>
        <ecNumber evidence="2">2.7.13.3</ecNumber>
    </recommendedName>
</protein>
<keyword evidence="7" id="KW-0732">Signal</keyword>
<dbReference type="InterPro" id="IPR036890">
    <property type="entry name" value="HATPase_C_sf"/>
</dbReference>
<keyword evidence="9" id="KW-0067">ATP-binding</keyword>
<evidence type="ECO:0000256" key="2">
    <source>
        <dbReference type="ARBA" id="ARBA00012438"/>
    </source>
</evidence>
<dbReference type="Gene3D" id="3.30.565.10">
    <property type="entry name" value="Histidine kinase-like ATPase, C-terminal domain"/>
    <property type="match status" value="1"/>
</dbReference>
<evidence type="ECO:0000259" key="8">
    <source>
        <dbReference type="Pfam" id="PF02518"/>
    </source>
</evidence>
<dbReference type="InterPro" id="IPR050428">
    <property type="entry name" value="TCS_sensor_his_kinase"/>
</dbReference>
<gene>
    <name evidence="9" type="ORF">QCN29_06190</name>
</gene>
<keyword evidence="4" id="KW-0808">Transferase</keyword>
<comment type="catalytic activity">
    <reaction evidence="1">
        <text>ATP + protein L-histidine = ADP + protein N-phospho-L-histidine.</text>
        <dbReference type="EC" id="2.7.13.3"/>
    </reaction>
</comment>
<sequence length="481" mass="51678">MWLLPPALLAFCTVAAVALTPSTARGQVAWMGAIATAAVAIAAGEAARRGHAIDELRRQSAEREAALHRQLAEQESETVRMAEETLPKAMGRLQQGTPAEEVLRGIDHDSHVGPRFEAANLDVLRYVLQAVEAQEDLRDSAQRAFVNIARRVQAIVHQQAQELREMEDRHGHDPQVFGDLLHLDHRTALIGRLADSIAVLGGARPGRQWQKTIPLFNVLRGAMSRITDYQRVDLHSVAEVGIIGRGVEPLIHAVSELLDNATRYSPPQTRVHLTATEVQSGVAIEIEDAGFGLTDEARVRAERALAQNATSGLDLDDLGEAPRLGLAVVGRLSHTNNFKVALRASAYGGVRVVLIVPPNLLTTTPVPGGAVAKAASLPPPRHPAGPWGRRTAPPTVEEPMPAPRGVNGLPQRRRRTRAVAPPVRRPKPAVPTADSASPVSAAPPPQAGLWLAAFQEGISGEPRAESPAHRRHGLSAEESEQ</sequence>
<dbReference type="Pfam" id="PF02518">
    <property type="entry name" value="HATPase_c"/>
    <property type="match status" value="1"/>
</dbReference>
<evidence type="ECO:0000256" key="1">
    <source>
        <dbReference type="ARBA" id="ARBA00000085"/>
    </source>
</evidence>
<reference evidence="9 10" key="1">
    <citation type="submission" date="2023-04" db="EMBL/GenBank/DDBJ databases">
        <title>Streptomyces chengmaiensis sp. nov. isolated from the stem of mangrove plant in Hainan.</title>
        <authorList>
            <person name="Huang X."/>
            <person name="Zhou S."/>
            <person name="Chu X."/>
            <person name="Xie Y."/>
            <person name="Lin Y."/>
        </authorList>
    </citation>
    <scope>NUCLEOTIDE SEQUENCE [LARGE SCALE GENOMIC DNA]</scope>
    <source>
        <strain evidence="9 10">HNM0663</strain>
    </source>
</reference>
<dbReference type="EMBL" id="JARWBG010000004">
    <property type="protein sequence ID" value="MDH2388382.1"/>
    <property type="molecule type" value="Genomic_DNA"/>
</dbReference>
<evidence type="ECO:0000313" key="10">
    <source>
        <dbReference type="Proteomes" id="UP001223144"/>
    </source>
</evidence>
<proteinExistence type="predicted"/>
<keyword evidence="3" id="KW-0597">Phosphoprotein</keyword>
<organism evidence="9 10">
    <name type="scientific">Streptomyces chengmaiensis</name>
    <dbReference type="NCBI Taxonomy" id="3040919"/>
    <lineage>
        <taxon>Bacteria</taxon>
        <taxon>Bacillati</taxon>
        <taxon>Actinomycetota</taxon>
        <taxon>Actinomycetes</taxon>
        <taxon>Kitasatosporales</taxon>
        <taxon>Streptomycetaceae</taxon>
        <taxon>Streptomyces</taxon>
    </lineage>
</organism>
<dbReference type="SUPFAM" id="SSF55874">
    <property type="entry name" value="ATPase domain of HSP90 chaperone/DNA topoisomerase II/histidine kinase"/>
    <property type="match status" value="1"/>
</dbReference>
<feature type="region of interest" description="Disordered" evidence="6">
    <location>
        <begin position="372"/>
        <end position="481"/>
    </location>
</feature>
<name>A0ABT6HJA4_9ACTN</name>
<feature type="compositionally biased region" description="Low complexity" evidence="6">
    <location>
        <begin position="430"/>
        <end position="440"/>
    </location>
</feature>
<evidence type="ECO:0000256" key="4">
    <source>
        <dbReference type="ARBA" id="ARBA00022679"/>
    </source>
</evidence>
<dbReference type="GO" id="GO:0005524">
    <property type="term" value="F:ATP binding"/>
    <property type="evidence" value="ECO:0007669"/>
    <property type="project" value="UniProtKB-KW"/>
</dbReference>
<feature type="chain" id="PRO_5045958331" description="histidine kinase" evidence="7">
    <location>
        <begin position="19"/>
        <end position="481"/>
    </location>
</feature>
<comment type="caution">
    <text evidence="9">The sequence shown here is derived from an EMBL/GenBank/DDBJ whole genome shotgun (WGS) entry which is preliminary data.</text>
</comment>
<keyword evidence="9" id="KW-0547">Nucleotide-binding</keyword>
<dbReference type="PANTHER" id="PTHR45436:SF5">
    <property type="entry name" value="SENSOR HISTIDINE KINASE TRCS"/>
    <property type="match status" value="1"/>
</dbReference>
<feature type="domain" description="Histidine kinase/HSP90-like ATPase" evidence="8">
    <location>
        <begin position="249"/>
        <end position="358"/>
    </location>
</feature>
<dbReference type="EC" id="2.7.13.3" evidence="2"/>
<dbReference type="RefSeq" id="WP_279926670.1">
    <property type="nucleotide sequence ID" value="NZ_JARWBG010000004.1"/>
</dbReference>
<dbReference type="Proteomes" id="UP001223144">
    <property type="component" value="Unassembled WGS sequence"/>
</dbReference>
<evidence type="ECO:0000256" key="6">
    <source>
        <dbReference type="SAM" id="MobiDB-lite"/>
    </source>
</evidence>
<feature type="signal peptide" evidence="7">
    <location>
        <begin position="1"/>
        <end position="18"/>
    </location>
</feature>
<evidence type="ECO:0000256" key="3">
    <source>
        <dbReference type="ARBA" id="ARBA00022553"/>
    </source>
</evidence>
<keyword evidence="5" id="KW-0418">Kinase</keyword>
<evidence type="ECO:0000256" key="7">
    <source>
        <dbReference type="SAM" id="SignalP"/>
    </source>
</evidence>
<evidence type="ECO:0000313" key="9">
    <source>
        <dbReference type="EMBL" id="MDH2388382.1"/>
    </source>
</evidence>
<keyword evidence="10" id="KW-1185">Reference proteome</keyword>
<dbReference type="PANTHER" id="PTHR45436">
    <property type="entry name" value="SENSOR HISTIDINE KINASE YKOH"/>
    <property type="match status" value="1"/>
</dbReference>
<evidence type="ECO:0000256" key="5">
    <source>
        <dbReference type="ARBA" id="ARBA00022777"/>
    </source>
</evidence>
<accession>A0ABT6HJA4</accession>
<dbReference type="InterPro" id="IPR003594">
    <property type="entry name" value="HATPase_dom"/>
</dbReference>